<name>A0A6J6DBU2_9ZZZZ</name>
<evidence type="ECO:0000313" key="1">
    <source>
        <dbReference type="EMBL" id="CAB4560774.1"/>
    </source>
</evidence>
<dbReference type="EMBL" id="CAEZTD010000045">
    <property type="protein sequence ID" value="CAB4560774.1"/>
    <property type="molecule type" value="Genomic_DNA"/>
</dbReference>
<protein>
    <submittedName>
        <fullName evidence="1">Unannotated protein</fullName>
    </submittedName>
</protein>
<accession>A0A6J6DBU2</accession>
<dbReference type="AlphaFoldDB" id="A0A6J6DBU2"/>
<sequence>MIDEFGLDVERCRVGLSALLTLIDGVLLFFEEGILEAELHRAVVVLDRGDLFEDLLETHSLRHVGATGLLGFGKARLPGVVTDEPIKALRLQCEQVGNLDGVCDFGERKTRCLATVLWGLVCVARSSQGNYLQMALTVSSCRVGGDCMKSESKNAKYPPECGNFVGSHAVRELARRPQYDDARIPRCANYNYRSPVCPVSSYNSTTIH</sequence>
<proteinExistence type="predicted"/>
<organism evidence="1">
    <name type="scientific">freshwater metagenome</name>
    <dbReference type="NCBI Taxonomy" id="449393"/>
    <lineage>
        <taxon>unclassified sequences</taxon>
        <taxon>metagenomes</taxon>
        <taxon>ecological metagenomes</taxon>
    </lineage>
</organism>
<gene>
    <name evidence="1" type="ORF">UFOPK1591_00714</name>
</gene>
<reference evidence="1" key="1">
    <citation type="submission" date="2020-05" db="EMBL/GenBank/DDBJ databases">
        <authorList>
            <person name="Chiriac C."/>
            <person name="Salcher M."/>
            <person name="Ghai R."/>
            <person name="Kavagutti S V."/>
        </authorList>
    </citation>
    <scope>NUCLEOTIDE SEQUENCE</scope>
</reference>